<dbReference type="Pfam" id="PF00270">
    <property type="entry name" value="DEAD"/>
    <property type="match status" value="1"/>
</dbReference>
<sequence length="205" mass="22733">MDYDTTIQKLVADSTDQPLFSVIDQRCIVGAILGGCGHPLTGNLGGGRCAWGRFPGRALVVTIAGDDEARKLSKTEEKVIVYDEAHCIPTWGVEFRPALLSIHEWVTDPTNVQVILMSATISEVDIDFIKKAFRISIDNIITDLHIRGNFEYSLVDISRIFDIKTVHTLIKNPASLVGLIDILFQTPDHLSVLRECEQWNLGSPC</sequence>
<accession>A0A9P0F8R9</accession>
<name>A0A9P0F8R9_BEMTA</name>
<dbReference type="InterPro" id="IPR027417">
    <property type="entry name" value="P-loop_NTPase"/>
</dbReference>
<proteinExistence type="predicted"/>
<dbReference type="InterPro" id="IPR014001">
    <property type="entry name" value="Helicase_ATP-bd"/>
</dbReference>
<organism evidence="2 3">
    <name type="scientific">Bemisia tabaci</name>
    <name type="common">Sweetpotato whitefly</name>
    <name type="synonym">Aleurodes tabaci</name>
    <dbReference type="NCBI Taxonomy" id="7038"/>
    <lineage>
        <taxon>Eukaryota</taxon>
        <taxon>Metazoa</taxon>
        <taxon>Ecdysozoa</taxon>
        <taxon>Arthropoda</taxon>
        <taxon>Hexapoda</taxon>
        <taxon>Insecta</taxon>
        <taxon>Pterygota</taxon>
        <taxon>Neoptera</taxon>
        <taxon>Paraneoptera</taxon>
        <taxon>Hemiptera</taxon>
        <taxon>Sternorrhyncha</taxon>
        <taxon>Aleyrodoidea</taxon>
        <taxon>Aleyrodidae</taxon>
        <taxon>Aleyrodinae</taxon>
        <taxon>Bemisia</taxon>
    </lineage>
</organism>
<gene>
    <name evidence="2" type="ORF">BEMITA_LOCUS12425</name>
</gene>
<dbReference type="GO" id="GO:0005524">
    <property type="term" value="F:ATP binding"/>
    <property type="evidence" value="ECO:0007669"/>
    <property type="project" value="InterPro"/>
</dbReference>
<dbReference type="Gene3D" id="3.40.50.300">
    <property type="entry name" value="P-loop containing nucleotide triphosphate hydrolases"/>
    <property type="match status" value="1"/>
</dbReference>
<dbReference type="PROSITE" id="PS51192">
    <property type="entry name" value="HELICASE_ATP_BIND_1"/>
    <property type="match status" value="1"/>
</dbReference>
<dbReference type="AlphaFoldDB" id="A0A9P0F8R9"/>
<protein>
    <recommendedName>
        <fullName evidence="1">Helicase ATP-binding domain-containing protein</fullName>
    </recommendedName>
</protein>
<dbReference type="Proteomes" id="UP001152759">
    <property type="component" value="Chromosome 8"/>
</dbReference>
<feature type="domain" description="Helicase ATP-binding" evidence="1">
    <location>
        <begin position="78"/>
        <end position="139"/>
    </location>
</feature>
<dbReference type="EMBL" id="OU963869">
    <property type="protein sequence ID" value="CAH0394088.1"/>
    <property type="molecule type" value="Genomic_DNA"/>
</dbReference>
<keyword evidence="3" id="KW-1185">Reference proteome</keyword>
<evidence type="ECO:0000313" key="2">
    <source>
        <dbReference type="EMBL" id="CAH0394088.1"/>
    </source>
</evidence>
<reference evidence="2" key="1">
    <citation type="submission" date="2021-12" db="EMBL/GenBank/DDBJ databases">
        <authorList>
            <person name="King R."/>
        </authorList>
    </citation>
    <scope>NUCLEOTIDE SEQUENCE</scope>
</reference>
<dbReference type="GO" id="GO:0003676">
    <property type="term" value="F:nucleic acid binding"/>
    <property type="evidence" value="ECO:0007669"/>
    <property type="project" value="InterPro"/>
</dbReference>
<dbReference type="InterPro" id="IPR011545">
    <property type="entry name" value="DEAD/DEAH_box_helicase_dom"/>
</dbReference>
<evidence type="ECO:0000313" key="3">
    <source>
        <dbReference type="Proteomes" id="UP001152759"/>
    </source>
</evidence>
<dbReference type="SUPFAM" id="SSF52540">
    <property type="entry name" value="P-loop containing nucleoside triphosphate hydrolases"/>
    <property type="match status" value="1"/>
</dbReference>
<evidence type="ECO:0000259" key="1">
    <source>
        <dbReference type="PROSITE" id="PS51192"/>
    </source>
</evidence>